<keyword evidence="2 9" id="KW-0136">Cellulose degradation</keyword>
<feature type="active site" description="Proton donor" evidence="6">
    <location>
        <position position="166"/>
    </location>
</feature>
<evidence type="ECO:0000313" key="10">
    <source>
        <dbReference type="EMBL" id="KZS94741.1"/>
    </source>
</evidence>
<keyword evidence="9" id="KW-0732">Signal</keyword>
<dbReference type="GO" id="GO:0030245">
    <property type="term" value="P:cellulose catabolic process"/>
    <property type="evidence" value="ECO:0007669"/>
    <property type="project" value="UniProtKB-KW"/>
</dbReference>
<sequence length="398" mass="43015">MVFNSLFASLVLALPVFSSAVLPRTTNGNDKNPFLGKSFYANSNYAKEVQQSINAFLKKGDLANAARARTIAETGTFYWLDTTAKVPTISTIVEEGILSEILHLQKTTFQFVVYNLPDRDCSAASSAGELSFANNGLNLYKNYIDQIAAQIHRFPLETFALIIEPDGLPNIVTNADPTTGVPKCIAAASGYKQAVAYAISKLQAPNVALYLDAGHGGWLGWAGNLQPAAELFAEVVGLATKGSKIRGFSINTSNYNTYNASYQETFYNYDPSYTEDLYANNLAPYLKNVSLPAHFVVDTGRDGKYGIRTDGSQWCNVKGAGFGIRPTTTTHDPLIDALVWVKPGGESDGTSNSSSPRFDPTCVDSAAFTPAPEAGTWFEAYFESLLANAVPAIPESWI</sequence>
<evidence type="ECO:0000256" key="2">
    <source>
        <dbReference type="ARBA" id="ARBA00023001"/>
    </source>
</evidence>
<feature type="binding site" evidence="7">
    <location>
        <position position="254"/>
    </location>
    <ligand>
        <name>substrate</name>
    </ligand>
</feature>
<protein>
    <recommendedName>
        <fullName evidence="9">Glucanase</fullName>
        <ecNumber evidence="9">3.2.1.-</ecNumber>
    </recommendedName>
</protein>
<dbReference type="PANTHER" id="PTHR34876:SF10">
    <property type="entry name" value="GLUCANASE"/>
    <property type="match status" value="1"/>
</dbReference>
<evidence type="ECO:0000256" key="6">
    <source>
        <dbReference type="PIRSR" id="PIRSR001100-1"/>
    </source>
</evidence>
<feature type="binding site" evidence="7">
    <location>
        <position position="346"/>
    </location>
    <ligand>
        <name>substrate</name>
    </ligand>
</feature>
<feature type="binding site" evidence="7">
    <location>
        <position position="218"/>
    </location>
    <ligand>
        <name>substrate</name>
    </ligand>
</feature>
<feature type="binding site" evidence="7">
    <location>
        <position position="342"/>
    </location>
    <ligand>
        <name>substrate</name>
    </ligand>
</feature>
<keyword evidence="1 9" id="KW-0378">Hydrolase</keyword>
<keyword evidence="4 9" id="KW-0326">Glycosidase</keyword>
<keyword evidence="3 9" id="KW-0119">Carbohydrate metabolism</keyword>
<gene>
    <name evidence="10" type="ORF">SISNIDRAFT_494703</name>
</gene>
<evidence type="ECO:0000256" key="8">
    <source>
        <dbReference type="PROSITE-ProRule" id="PRU10056"/>
    </source>
</evidence>
<evidence type="ECO:0000256" key="1">
    <source>
        <dbReference type="ARBA" id="ARBA00022801"/>
    </source>
</evidence>
<dbReference type="AlphaFoldDB" id="A0A164W4Y8"/>
<dbReference type="EC" id="3.2.1.-" evidence="9"/>
<proteinExistence type="inferred from homology"/>
<dbReference type="InterPro" id="IPR001524">
    <property type="entry name" value="Glyco_hydro_6_CS"/>
</dbReference>
<dbReference type="PANTHER" id="PTHR34876">
    <property type="match status" value="1"/>
</dbReference>
<feature type="binding site" evidence="7">
    <location>
        <position position="81"/>
    </location>
    <ligand>
        <name>substrate</name>
    </ligand>
</feature>
<feature type="binding site" evidence="7">
    <location>
        <position position="314"/>
    </location>
    <ligand>
        <name>substrate</name>
    </ligand>
</feature>
<evidence type="ECO:0000256" key="7">
    <source>
        <dbReference type="PIRSR" id="PIRSR001100-2"/>
    </source>
</evidence>
<feature type="binding site" evidence="7">
    <location>
        <position position="79"/>
    </location>
    <ligand>
        <name>substrate</name>
    </ligand>
</feature>
<accession>A0A164W4Y8</accession>
<dbReference type="SUPFAM" id="SSF51989">
    <property type="entry name" value="Glycosyl hydrolases family 6, cellulases"/>
    <property type="match status" value="1"/>
</dbReference>
<feature type="active site" description="Proton acceptor" evidence="6">
    <location>
        <position position="348"/>
    </location>
</feature>
<reference evidence="10 11" key="1">
    <citation type="journal article" date="2016" name="Mol. Biol. Evol.">
        <title>Comparative Genomics of Early-Diverging Mushroom-Forming Fungi Provides Insights into the Origins of Lignocellulose Decay Capabilities.</title>
        <authorList>
            <person name="Nagy L.G."/>
            <person name="Riley R."/>
            <person name="Tritt A."/>
            <person name="Adam C."/>
            <person name="Daum C."/>
            <person name="Floudas D."/>
            <person name="Sun H."/>
            <person name="Yadav J.S."/>
            <person name="Pangilinan J."/>
            <person name="Larsson K.H."/>
            <person name="Matsuura K."/>
            <person name="Barry K."/>
            <person name="Labutti K."/>
            <person name="Kuo R."/>
            <person name="Ohm R.A."/>
            <person name="Bhattacharya S.S."/>
            <person name="Shirouzu T."/>
            <person name="Yoshinaga Y."/>
            <person name="Martin F.M."/>
            <person name="Grigoriev I.V."/>
            <person name="Hibbett D.S."/>
        </authorList>
    </citation>
    <scope>NUCLEOTIDE SEQUENCE [LARGE SCALE GENOMIC DNA]</scope>
    <source>
        <strain evidence="10 11">HHB9708</strain>
    </source>
</reference>
<feature type="signal peptide" evidence="9">
    <location>
        <begin position="1"/>
        <end position="20"/>
    </location>
</feature>
<feature type="binding site" evidence="7">
    <location>
        <position position="215"/>
    </location>
    <ligand>
        <name>substrate</name>
    </ligand>
</feature>
<dbReference type="Pfam" id="PF01341">
    <property type="entry name" value="Glyco_hydro_6"/>
    <property type="match status" value="1"/>
</dbReference>
<evidence type="ECO:0000256" key="3">
    <source>
        <dbReference type="ARBA" id="ARBA00023277"/>
    </source>
</evidence>
<dbReference type="Gene3D" id="3.20.20.40">
    <property type="entry name" value="1, 4-beta cellobiohydrolase"/>
    <property type="match status" value="1"/>
</dbReference>
<feature type="active site" evidence="8">
    <location>
        <position position="120"/>
    </location>
</feature>
<dbReference type="PROSITE" id="PS00655">
    <property type="entry name" value="GLYCOSYL_HYDROL_F6_1"/>
    <property type="match status" value="1"/>
</dbReference>
<dbReference type="OrthoDB" id="64893at2759"/>
<dbReference type="InterPro" id="IPR016288">
    <property type="entry name" value="Beta_cellobiohydrolase"/>
</dbReference>
<dbReference type="GO" id="GO:0004553">
    <property type="term" value="F:hydrolase activity, hydrolyzing O-glycosyl compounds"/>
    <property type="evidence" value="ECO:0007669"/>
    <property type="project" value="InterPro"/>
</dbReference>
<dbReference type="EMBL" id="KV419403">
    <property type="protein sequence ID" value="KZS94741.1"/>
    <property type="molecule type" value="Genomic_DNA"/>
</dbReference>
<dbReference type="PIRSF" id="PIRSF001100">
    <property type="entry name" value="Beta_cellobiohydrolase"/>
    <property type="match status" value="1"/>
</dbReference>
<organism evidence="10 11">
    <name type="scientific">Sistotremastrum niveocremeum HHB9708</name>
    <dbReference type="NCBI Taxonomy" id="1314777"/>
    <lineage>
        <taxon>Eukaryota</taxon>
        <taxon>Fungi</taxon>
        <taxon>Dikarya</taxon>
        <taxon>Basidiomycota</taxon>
        <taxon>Agaricomycotina</taxon>
        <taxon>Agaricomycetes</taxon>
        <taxon>Sistotremastrales</taxon>
        <taxon>Sistotremastraceae</taxon>
        <taxon>Sertulicium</taxon>
        <taxon>Sertulicium niveocremeum</taxon>
    </lineage>
</organism>
<keyword evidence="5 9" id="KW-0624">Polysaccharide degradation</keyword>
<evidence type="ECO:0000256" key="5">
    <source>
        <dbReference type="ARBA" id="ARBA00023326"/>
    </source>
</evidence>
<comment type="similarity">
    <text evidence="9">Belongs to the glycosyl hydrolase family 6.</text>
</comment>
<dbReference type="PRINTS" id="PR00733">
    <property type="entry name" value="GLHYDRLASE6"/>
</dbReference>
<name>A0A164W4Y8_9AGAM</name>
<feature type="chain" id="PRO_5007748221" description="Glucanase" evidence="9">
    <location>
        <begin position="21"/>
        <end position="398"/>
    </location>
</feature>
<dbReference type="InterPro" id="IPR036434">
    <property type="entry name" value="Beta_cellobiohydrolase_sf"/>
</dbReference>
<evidence type="ECO:0000256" key="4">
    <source>
        <dbReference type="ARBA" id="ARBA00023295"/>
    </source>
</evidence>
<evidence type="ECO:0000256" key="9">
    <source>
        <dbReference type="RuleBase" id="RU361186"/>
    </source>
</evidence>
<keyword evidence="11" id="KW-1185">Reference proteome</keyword>
<dbReference type="Proteomes" id="UP000076722">
    <property type="component" value="Unassembled WGS sequence"/>
</dbReference>
<evidence type="ECO:0000313" key="11">
    <source>
        <dbReference type="Proteomes" id="UP000076722"/>
    </source>
</evidence>
<dbReference type="STRING" id="1314777.A0A164W4Y8"/>